<comment type="caution">
    <text evidence="2">The sequence shown here is derived from an EMBL/GenBank/DDBJ whole genome shotgun (WGS) entry which is preliminary data.</text>
</comment>
<reference evidence="2 3" key="1">
    <citation type="journal article" date="2020" name="J. Appl. Microbiol.">
        <title>Genetic characterization of Shigatoxigenic and enteropathogenic Escherichia coli O80:H2 from diarrheic and septicemic calves and relatedness to human Shigatoxigenic E. coli O80:H2.</title>
        <authorList>
            <person name="Habets A."/>
            <person name="Crombe F."/>
            <person name="Nakamura K."/>
            <person name="Guerin V."/>
            <person name="De Rauw K."/>
            <person name="Pierard D."/>
            <person name="Saulmont M."/>
            <person name="Hayashi T."/>
            <person name="Mainil J.G."/>
            <person name="Thiry D."/>
        </authorList>
    </citation>
    <scope>NUCLEOTIDE SEQUENCE [LARGE SCALE GENOMIC DNA]</scope>
    <source>
        <strain evidence="2">EH3306</strain>
        <strain evidence="1 3">EH3307</strain>
    </source>
</reference>
<dbReference type="EMBL" id="JABUPU010000042">
    <property type="protein sequence ID" value="NYP87813.1"/>
    <property type="molecule type" value="Genomic_DNA"/>
</dbReference>
<dbReference type="Proteomes" id="UP000540485">
    <property type="component" value="Unassembled WGS sequence"/>
</dbReference>
<evidence type="ECO:0000313" key="2">
    <source>
        <dbReference type="EMBL" id="NYQ41256.1"/>
    </source>
</evidence>
<evidence type="ECO:0000313" key="1">
    <source>
        <dbReference type="EMBL" id="NYP87813.1"/>
    </source>
</evidence>
<dbReference type="NCBIfam" id="NF041061">
    <property type="entry name" value="DpdD"/>
    <property type="match status" value="1"/>
</dbReference>
<protein>
    <submittedName>
        <fullName evidence="2">Uncharacterized protein</fullName>
    </submittedName>
</protein>
<name>A0A2H2UXQ2_ECOLX</name>
<sequence length="723" mass="81776">MCADWLKNYYAEDNYLDYDKAMQGGYGIPQMNTLIQQAAALRMPCIVPSTRTGRTVFYALAENAKSLDELRRILTAALGSADTTPDIKSLNHSDDGGEQLLLEKSPDGILAFDFLPVPDGSPQQVKEWQAARMKRVYAMLQTVMDLYHQRPVLHSLVSRQTGRILRDFYTACQARDGKIAEQYLEELRGNQTLSSLNLLFLELQGMAASAKWDAILNHPRLEVLLRGRVPERIQRLLLRSSGHLMLNAIRDAHFPLDRREDARRLVLGLLPLYKHKPRFAHQASFLPDWQLWAMGAALLGIDEWQTATPLLAPDWIQQVEGWATGTTSLPAPVAAEEQALIQAPVIMLISLENATDLLLEALLADAERESEIYAQLAAMPEATRQALQKIPKLWEAWQALKKRCEPQDYGWCRWLADLQQTTESERFESLRQQATVHYMDWAPSTFSETQWQALLEHQSNTQLSKVLRDVLPTLLNWLEEYDVKVSASLWPDWLMLLAVEDIRSEEDVRLGGMILDKFLSSPFTCEEYSAAIESTEILCAENVSVRTLGYSLDIAELLYDRVTANEASRLGFWIKLQELLKHRWERLDASMQFSARMVERLYLGEHAGNVFPSEDNTPGVASSLHRDLSGKTLAIYSLMKGAARRGKEALLQLYPGLEVELNHDHVATPALVNLAKTADYFIFASSSSKHQAFYAVTDYRKEIIYPSGKGASSMIASFVRAME</sequence>
<evidence type="ECO:0000313" key="3">
    <source>
        <dbReference type="Proteomes" id="UP000517067"/>
    </source>
</evidence>
<dbReference type="InterPro" id="IPR049807">
    <property type="entry name" value="DpdD-like"/>
</dbReference>
<dbReference type="RefSeq" id="WP_000332368.1">
    <property type="nucleotide sequence ID" value="NZ_BDRV01000015.1"/>
</dbReference>
<dbReference type="AlphaFoldDB" id="A0A2H2UXQ2"/>
<accession>A0A2H2UXQ2</accession>
<proteinExistence type="predicted"/>
<organism evidence="2">
    <name type="scientific">Escherichia coli</name>
    <dbReference type="NCBI Taxonomy" id="562"/>
    <lineage>
        <taxon>Bacteria</taxon>
        <taxon>Pseudomonadati</taxon>
        <taxon>Pseudomonadota</taxon>
        <taxon>Gammaproteobacteria</taxon>
        <taxon>Enterobacterales</taxon>
        <taxon>Enterobacteriaceae</taxon>
        <taxon>Escherichia</taxon>
    </lineage>
</organism>
<gene>
    <name evidence="2" type="ORF">G4A38_22240</name>
    <name evidence="1" type="ORF">G4A47_21940</name>
</gene>
<dbReference type="EMBL" id="JABUPJ010000040">
    <property type="protein sequence ID" value="NYQ41256.1"/>
    <property type="molecule type" value="Genomic_DNA"/>
</dbReference>
<dbReference type="Proteomes" id="UP000517067">
    <property type="component" value="Unassembled WGS sequence"/>
</dbReference>